<reference evidence="14 15" key="1">
    <citation type="submission" date="2020-04" db="EMBL/GenBank/DDBJ databases">
        <title>Chromosome-level genome assembly of a cyprinid fish Onychostoma macrolepis by integration of Nanopore Sequencing, Bionano and Hi-C technology.</title>
        <authorList>
            <person name="Wang D."/>
        </authorList>
    </citation>
    <scope>NUCLEOTIDE SEQUENCE [LARGE SCALE GENOMIC DNA]</scope>
    <source>
        <strain evidence="14">SWU-2019</strain>
        <tissue evidence="14">Muscle</tissue>
    </source>
</reference>
<dbReference type="SMART" id="SM00206">
    <property type="entry name" value="NTR"/>
    <property type="match status" value="2"/>
</dbReference>
<evidence type="ECO:0000256" key="6">
    <source>
        <dbReference type="ARBA" id="ARBA00022723"/>
    </source>
</evidence>
<feature type="domain" description="NTR" evidence="13">
    <location>
        <begin position="27"/>
        <end position="133"/>
    </location>
</feature>
<evidence type="ECO:0000256" key="7">
    <source>
        <dbReference type="ARBA" id="ARBA00022833"/>
    </source>
</evidence>
<dbReference type="GO" id="GO:0046872">
    <property type="term" value="F:metal ion binding"/>
    <property type="evidence" value="ECO:0007669"/>
    <property type="project" value="UniProtKB-KW"/>
</dbReference>
<dbReference type="PANTHER" id="PTHR11844">
    <property type="entry name" value="METALLOPROTEASE INHIBITOR"/>
    <property type="match status" value="1"/>
</dbReference>
<keyword evidence="3" id="KW-0964">Secreted</keyword>
<comment type="similarity">
    <text evidence="2">Belongs to the protease inhibitor I35 (TIMP) family.</text>
</comment>
<evidence type="ECO:0000313" key="15">
    <source>
        <dbReference type="Proteomes" id="UP000579812"/>
    </source>
</evidence>
<comment type="subcellular location">
    <subcellularLocation>
        <location evidence="1">Secreted</location>
    </subcellularLocation>
</comment>
<dbReference type="SUPFAM" id="SSF50242">
    <property type="entry name" value="TIMP-like"/>
    <property type="match status" value="2"/>
</dbReference>
<evidence type="ECO:0000256" key="4">
    <source>
        <dbReference type="ARBA" id="ARBA00022608"/>
    </source>
</evidence>
<evidence type="ECO:0000256" key="8">
    <source>
        <dbReference type="ARBA" id="ARBA00023157"/>
    </source>
</evidence>
<evidence type="ECO:0000256" key="9">
    <source>
        <dbReference type="ARBA" id="ARBA00023215"/>
    </source>
</evidence>
<keyword evidence="15" id="KW-1185">Reference proteome</keyword>
<feature type="disulfide bond" evidence="11">
    <location>
        <begin position="135"/>
        <end position="182"/>
    </location>
</feature>
<feature type="disulfide bond" evidence="11">
    <location>
        <begin position="39"/>
        <end position="133"/>
    </location>
</feature>
<dbReference type="GO" id="GO:0051045">
    <property type="term" value="P:negative regulation of membrane protein ectodomain proteolysis"/>
    <property type="evidence" value="ECO:0007669"/>
    <property type="project" value="TreeGrafter"/>
</dbReference>
<evidence type="ECO:0000256" key="11">
    <source>
        <dbReference type="PIRSR" id="PIRSR601820-3"/>
    </source>
</evidence>
<dbReference type="AlphaFoldDB" id="A0A7J6CB78"/>
<dbReference type="InterPro" id="IPR030490">
    <property type="entry name" value="TIMP_CS"/>
</dbReference>
<dbReference type="PANTHER" id="PTHR11844:SF25">
    <property type="entry name" value="NTR DOMAIN-CONTAINING PROTEIN"/>
    <property type="match status" value="1"/>
</dbReference>
<keyword evidence="7 10" id="KW-0862">Zinc</keyword>
<comment type="caution">
    <text evidence="14">The sequence shown here is derived from an EMBL/GenBank/DDBJ whole genome shotgun (WGS) entry which is preliminary data.</text>
</comment>
<dbReference type="GO" id="GO:0005615">
    <property type="term" value="C:extracellular space"/>
    <property type="evidence" value="ECO:0007669"/>
    <property type="project" value="TreeGrafter"/>
</dbReference>
<organism evidence="14 15">
    <name type="scientific">Onychostoma macrolepis</name>
    <dbReference type="NCBI Taxonomy" id="369639"/>
    <lineage>
        <taxon>Eukaryota</taxon>
        <taxon>Metazoa</taxon>
        <taxon>Chordata</taxon>
        <taxon>Craniata</taxon>
        <taxon>Vertebrata</taxon>
        <taxon>Euteleostomi</taxon>
        <taxon>Actinopterygii</taxon>
        <taxon>Neopterygii</taxon>
        <taxon>Teleostei</taxon>
        <taxon>Ostariophysi</taxon>
        <taxon>Cypriniformes</taxon>
        <taxon>Cyprinidae</taxon>
        <taxon>Acrossocheilinae</taxon>
        <taxon>Onychostoma</taxon>
    </lineage>
</organism>
<keyword evidence="5" id="KW-0646">Protease inhibitor</keyword>
<dbReference type="InterPro" id="IPR001820">
    <property type="entry name" value="TIMP"/>
</dbReference>
<dbReference type="InterPro" id="IPR027465">
    <property type="entry name" value="TIMP_C"/>
</dbReference>
<dbReference type="GO" id="GO:0002020">
    <property type="term" value="F:protease binding"/>
    <property type="evidence" value="ECO:0007669"/>
    <property type="project" value="TreeGrafter"/>
</dbReference>
<dbReference type="EMBL" id="JAAMOB010000015">
    <property type="protein sequence ID" value="KAF4104446.1"/>
    <property type="molecule type" value="Genomic_DNA"/>
</dbReference>
<name>A0A7J6CB78_9TELE</name>
<accession>A0A7J6CB78</accession>
<evidence type="ECO:0000256" key="12">
    <source>
        <dbReference type="SAM" id="SignalP"/>
    </source>
</evidence>
<dbReference type="Gene3D" id="2.40.50.120">
    <property type="match status" value="2"/>
</dbReference>
<evidence type="ECO:0000256" key="2">
    <source>
        <dbReference type="ARBA" id="ARBA00011027"/>
    </source>
</evidence>
<keyword evidence="8 11" id="KW-1015">Disulfide bond</keyword>
<feature type="chain" id="PRO_5029801243" description="NTR domain-containing protein" evidence="12">
    <location>
        <begin position="19"/>
        <end position="417"/>
    </location>
</feature>
<feature type="disulfide bond" evidence="11">
    <location>
        <begin position="154"/>
        <end position="174"/>
    </location>
</feature>
<sequence>MSMSAAVTLALLFFLSVALNEQVTEGCTCLPEHPQQQFCESDFVIRAQIIQKVPSIHPLLTTYEIQTIQRFKLSKGIQVIYTPHGMNLNNGDYLLSGHFSDGVAVVNLCDRVEPWNNLSSVQERYLNLYWMGCGCKILPCFGKSCLIEILQKNCLVRINDSLVLDDEEALQSICLPGNAGFCTWHKFLKRTISGQDSLVLRCESMSMSAAVTLALLFFLSVALNEQVTEGCTCLPEHPQQQFCESDFVIRAQIIQKLPSIHPLLTAYEIQTIQRFKLSKGIQVIYTPHGMNLNNGDYLLSGHFSDGVAVVNLCDRVEPWNNLSSVQERYLNLYWMGCGCKISPCFGKSCLIEILQKKCLVRINDSLVLDDEEALQSICLPGNAGFCTWHKFVDIKQNPASSLLNGQKRDGEQQAVER</sequence>
<evidence type="ECO:0000256" key="10">
    <source>
        <dbReference type="PIRSR" id="PIRSR601820-1"/>
    </source>
</evidence>
<dbReference type="Pfam" id="PF00965">
    <property type="entry name" value="TIMP"/>
    <property type="match status" value="2"/>
</dbReference>
<feature type="binding site" evidence="10">
    <location>
        <position position="27"/>
    </location>
    <ligand>
        <name>Zn(2+)</name>
        <dbReference type="ChEBI" id="CHEBI:29105"/>
        <note>ligand shared with metalloproteinase partner</note>
    </ligand>
</feature>
<dbReference type="GO" id="GO:0008191">
    <property type="term" value="F:metalloendopeptidase inhibitor activity"/>
    <property type="evidence" value="ECO:0007669"/>
    <property type="project" value="InterPro"/>
</dbReference>
<keyword evidence="12" id="KW-0732">Signal</keyword>
<dbReference type="Proteomes" id="UP000579812">
    <property type="component" value="Unassembled WGS sequence"/>
</dbReference>
<evidence type="ECO:0000259" key="13">
    <source>
        <dbReference type="PROSITE" id="PS50189"/>
    </source>
</evidence>
<proteinExistence type="inferred from homology"/>
<dbReference type="PROSITE" id="PS50189">
    <property type="entry name" value="NTR"/>
    <property type="match status" value="2"/>
</dbReference>
<dbReference type="Gene3D" id="3.90.370.10">
    <property type="entry name" value="Tissue inhibitor of metalloproteinase-1. Chain B, domain 1"/>
    <property type="match status" value="2"/>
</dbReference>
<keyword evidence="9" id="KW-0481">Metalloenzyme inhibitor</keyword>
<feature type="disulfide bond" evidence="11">
    <location>
        <begin position="140"/>
        <end position="145"/>
    </location>
</feature>
<keyword evidence="4" id="KW-0483">Metalloprotease inhibitor</keyword>
<evidence type="ECO:0000256" key="5">
    <source>
        <dbReference type="ARBA" id="ARBA00022690"/>
    </source>
</evidence>
<evidence type="ECO:0000313" key="14">
    <source>
        <dbReference type="EMBL" id="KAF4104446.1"/>
    </source>
</evidence>
<feature type="signal peptide" evidence="12">
    <location>
        <begin position="1"/>
        <end position="18"/>
    </location>
</feature>
<protein>
    <recommendedName>
        <fullName evidence="13">NTR domain-containing protein</fullName>
    </recommendedName>
</protein>
<evidence type="ECO:0000256" key="1">
    <source>
        <dbReference type="ARBA" id="ARBA00004613"/>
    </source>
</evidence>
<dbReference type="GO" id="GO:0031012">
    <property type="term" value="C:extracellular matrix"/>
    <property type="evidence" value="ECO:0007669"/>
    <property type="project" value="TreeGrafter"/>
</dbReference>
<dbReference type="PROSITE" id="PS00288">
    <property type="entry name" value="TIMP"/>
    <property type="match status" value="2"/>
</dbReference>
<feature type="domain" description="NTR" evidence="13">
    <location>
        <begin position="231"/>
        <end position="337"/>
    </location>
</feature>
<evidence type="ECO:0000256" key="3">
    <source>
        <dbReference type="ARBA" id="ARBA00022525"/>
    </source>
</evidence>
<dbReference type="InterPro" id="IPR008993">
    <property type="entry name" value="TIMP-like_OB-fold"/>
</dbReference>
<gene>
    <name evidence="14" type="ORF">G5714_015433</name>
</gene>
<dbReference type="InterPro" id="IPR001134">
    <property type="entry name" value="Netrin_domain"/>
</dbReference>
<keyword evidence="6 10" id="KW-0479">Metal-binding</keyword>
<feature type="disulfide bond" evidence="11">
    <location>
        <begin position="29"/>
        <end position="109"/>
    </location>
</feature>